<name>A0AA38R1V4_9PEZI</name>
<organism evidence="1 2">
    <name type="scientific">Pleurostoma richardsiae</name>
    <dbReference type="NCBI Taxonomy" id="41990"/>
    <lineage>
        <taxon>Eukaryota</taxon>
        <taxon>Fungi</taxon>
        <taxon>Dikarya</taxon>
        <taxon>Ascomycota</taxon>
        <taxon>Pezizomycotina</taxon>
        <taxon>Sordariomycetes</taxon>
        <taxon>Sordariomycetidae</taxon>
        <taxon>Calosphaeriales</taxon>
        <taxon>Pleurostomataceae</taxon>
        <taxon>Pleurostoma</taxon>
    </lineage>
</organism>
<comment type="caution">
    <text evidence="1">The sequence shown here is derived from an EMBL/GenBank/DDBJ whole genome shotgun (WGS) entry which is preliminary data.</text>
</comment>
<evidence type="ECO:0000313" key="1">
    <source>
        <dbReference type="EMBL" id="KAJ9129988.1"/>
    </source>
</evidence>
<sequence>MKHLDALGQLEREDLQNLTRDLLSALQGLRTSRLFPSGGGRNLFSDLWKLNSTVDSEDDDFDFDRTKPLLNAALADSPEDAVLWDQV</sequence>
<dbReference type="EMBL" id="JANBVO010000115">
    <property type="protein sequence ID" value="KAJ9129988.1"/>
    <property type="molecule type" value="Genomic_DNA"/>
</dbReference>
<dbReference type="AlphaFoldDB" id="A0AA38R1V4"/>
<proteinExistence type="predicted"/>
<dbReference type="Proteomes" id="UP001174694">
    <property type="component" value="Unassembled WGS sequence"/>
</dbReference>
<keyword evidence="2" id="KW-1185">Reference proteome</keyword>
<reference evidence="1" key="1">
    <citation type="submission" date="2022-07" db="EMBL/GenBank/DDBJ databases">
        <title>Fungi with potential for degradation of polypropylene.</title>
        <authorList>
            <person name="Gostincar C."/>
        </authorList>
    </citation>
    <scope>NUCLEOTIDE SEQUENCE</scope>
    <source>
        <strain evidence="1">EXF-13308</strain>
    </source>
</reference>
<protein>
    <submittedName>
        <fullName evidence="1">Uncharacterized protein</fullName>
    </submittedName>
</protein>
<evidence type="ECO:0000313" key="2">
    <source>
        <dbReference type="Proteomes" id="UP001174694"/>
    </source>
</evidence>
<gene>
    <name evidence="1" type="ORF">NKR23_g12391</name>
</gene>
<accession>A0AA38R1V4</accession>